<dbReference type="PANTHER" id="PTHR42792:SF2">
    <property type="entry name" value="FLAGELLIN"/>
    <property type="match status" value="1"/>
</dbReference>
<dbReference type="Gene3D" id="6.10.10.10">
    <property type="entry name" value="Flagellar export chaperone, C-terminal domain"/>
    <property type="match status" value="1"/>
</dbReference>
<evidence type="ECO:0000259" key="5">
    <source>
        <dbReference type="Pfam" id="PF00669"/>
    </source>
</evidence>
<dbReference type="GO" id="GO:0005576">
    <property type="term" value="C:extracellular region"/>
    <property type="evidence" value="ECO:0007669"/>
    <property type="project" value="UniProtKB-SubCell"/>
</dbReference>
<feature type="domain" description="Flagellin N-terminal" evidence="5">
    <location>
        <begin position="4"/>
        <end position="142"/>
    </location>
</feature>
<keyword evidence="7" id="KW-0282">Flagellum</keyword>
<keyword evidence="3 4" id="KW-0975">Bacterial flagellum</keyword>
<dbReference type="InterPro" id="IPR010810">
    <property type="entry name" value="Flagellin_hook_IN_motif"/>
</dbReference>
<dbReference type="Pfam" id="PF00700">
    <property type="entry name" value="Flagellin_C"/>
    <property type="match status" value="1"/>
</dbReference>
<proteinExistence type="inferred from homology"/>
<evidence type="ECO:0000313" key="8">
    <source>
        <dbReference type="Proteomes" id="UP000320386"/>
    </source>
</evidence>
<dbReference type="Proteomes" id="UP000320386">
    <property type="component" value="Chromosome"/>
</dbReference>
<comment type="function">
    <text evidence="4">Flagellin is the subunit protein which polymerizes to form the filaments of bacterial flagella.</text>
</comment>
<dbReference type="InterPro" id="IPR042187">
    <property type="entry name" value="Flagellin_C_sub2"/>
</dbReference>
<dbReference type="Pfam" id="PF07196">
    <property type="entry name" value="Flagellin_IN"/>
    <property type="match status" value="1"/>
</dbReference>
<dbReference type="Gene3D" id="1.20.1330.10">
    <property type="entry name" value="f41 fragment of flagellin, N-terminal domain"/>
    <property type="match status" value="2"/>
</dbReference>
<dbReference type="RefSeq" id="WP_145446596.1">
    <property type="nucleotide sequence ID" value="NZ_CP036280.1"/>
</dbReference>
<evidence type="ECO:0000256" key="2">
    <source>
        <dbReference type="ARBA" id="ARBA00022525"/>
    </source>
</evidence>
<sequence length="501" mass="51911">MSRINTNVNSLIAQRILTNQNKELTTTLERLSTGSRINRGGDDPAGLIVSENLRSQKAAIGAAIGNAERAEQVVNIAEGGLQEISTLLLEVQSLVGQTANDAGMSQEEKEANQLQVDSILQTVDRIAEATSFQGTKLLNGNFDFSISGQDSSVVDYEIKSAKLNTGDTRNVQMIVTASAQTAGLYVSLGGTSLDLSSNTATFEFEVAGTKGARQFSFSSGTNTSAVAAQINSFTDVTGVSAVASSTGLYLNSNEYGSTEFVSIDVTDNAGISAANAGVYTMSTTAQFTIDTTSRAALSTITNAVRDEGQDLGAVINGVTATADGLTARISNEFLDVEIELDQAGGTALGAIDAFTITGGGAKFNLGPNVDIGNQVSVGIGNIAARKLGSVSTGYMDQLGAGKSANLVNGDLNAAQEIVNTAIKEVSTTRGRLGAFQKNVIGTTIRALGVTLENTTAAESMIRDTDFAAETANLTRSQILVQATQNALSISNSNPQNVLALL</sequence>
<evidence type="ECO:0000313" key="7">
    <source>
        <dbReference type="EMBL" id="QDU72430.1"/>
    </source>
</evidence>
<dbReference type="KEGG" id="mcad:Pan265_22950"/>
<dbReference type="GO" id="GO:0005198">
    <property type="term" value="F:structural molecule activity"/>
    <property type="evidence" value="ECO:0007669"/>
    <property type="project" value="UniProtKB-UniRule"/>
</dbReference>
<dbReference type="AlphaFoldDB" id="A0A518BZN1"/>
<dbReference type="OrthoDB" id="9796789at2"/>
<keyword evidence="2 4" id="KW-0964">Secreted</keyword>
<evidence type="ECO:0000259" key="6">
    <source>
        <dbReference type="Pfam" id="PF00700"/>
    </source>
</evidence>
<dbReference type="InterPro" id="IPR046358">
    <property type="entry name" value="Flagellin_C"/>
</dbReference>
<accession>A0A518BZN1</accession>
<evidence type="ECO:0000256" key="4">
    <source>
        <dbReference type="RuleBase" id="RU362073"/>
    </source>
</evidence>
<reference evidence="7 8" key="1">
    <citation type="submission" date="2019-02" db="EMBL/GenBank/DDBJ databases">
        <title>Deep-cultivation of Planctomycetes and their phenomic and genomic characterization uncovers novel biology.</title>
        <authorList>
            <person name="Wiegand S."/>
            <person name="Jogler M."/>
            <person name="Boedeker C."/>
            <person name="Pinto D."/>
            <person name="Vollmers J."/>
            <person name="Rivas-Marin E."/>
            <person name="Kohn T."/>
            <person name="Peeters S.H."/>
            <person name="Heuer A."/>
            <person name="Rast P."/>
            <person name="Oberbeckmann S."/>
            <person name="Bunk B."/>
            <person name="Jeske O."/>
            <person name="Meyerdierks A."/>
            <person name="Storesund J.E."/>
            <person name="Kallscheuer N."/>
            <person name="Luecker S."/>
            <person name="Lage O.M."/>
            <person name="Pohl T."/>
            <person name="Merkel B.J."/>
            <person name="Hornburger P."/>
            <person name="Mueller R.-W."/>
            <person name="Bruemmer F."/>
            <person name="Labrenz M."/>
            <person name="Spormann A.M."/>
            <person name="Op den Camp H."/>
            <person name="Overmann J."/>
            <person name="Amann R."/>
            <person name="Jetten M.S.M."/>
            <person name="Mascher T."/>
            <person name="Medema M.H."/>
            <person name="Devos D.P."/>
            <person name="Kaster A.-K."/>
            <person name="Ovreas L."/>
            <person name="Rohde M."/>
            <person name="Galperin M.Y."/>
            <person name="Jogler C."/>
        </authorList>
    </citation>
    <scope>NUCLEOTIDE SEQUENCE [LARGE SCALE GENOMIC DNA]</scope>
    <source>
        <strain evidence="7 8">Pan265</strain>
    </source>
</reference>
<dbReference type="GO" id="GO:0009288">
    <property type="term" value="C:bacterial-type flagellum"/>
    <property type="evidence" value="ECO:0007669"/>
    <property type="project" value="UniProtKB-SubCell"/>
</dbReference>
<dbReference type="PANTHER" id="PTHR42792">
    <property type="entry name" value="FLAGELLIN"/>
    <property type="match status" value="1"/>
</dbReference>
<comment type="similarity">
    <text evidence="1 4">Belongs to the bacterial flagellin family.</text>
</comment>
<evidence type="ECO:0000256" key="3">
    <source>
        <dbReference type="ARBA" id="ARBA00023143"/>
    </source>
</evidence>
<organism evidence="7 8">
    <name type="scientific">Mucisphaera calidilacus</name>
    <dbReference type="NCBI Taxonomy" id="2527982"/>
    <lineage>
        <taxon>Bacteria</taxon>
        <taxon>Pseudomonadati</taxon>
        <taxon>Planctomycetota</taxon>
        <taxon>Phycisphaerae</taxon>
        <taxon>Phycisphaerales</taxon>
        <taxon>Phycisphaeraceae</taxon>
        <taxon>Mucisphaera</taxon>
    </lineage>
</organism>
<keyword evidence="7" id="KW-0969">Cilium</keyword>
<protein>
    <recommendedName>
        <fullName evidence="4">Flagellin</fullName>
    </recommendedName>
</protein>
<dbReference type="InterPro" id="IPR001029">
    <property type="entry name" value="Flagellin_N"/>
</dbReference>
<dbReference type="SUPFAM" id="SSF64518">
    <property type="entry name" value="Phase 1 flagellin"/>
    <property type="match status" value="1"/>
</dbReference>
<feature type="domain" description="Flagellin C-terminal" evidence="6">
    <location>
        <begin position="416"/>
        <end position="501"/>
    </location>
</feature>
<dbReference type="PRINTS" id="PR00207">
    <property type="entry name" value="FLAGELLIN"/>
</dbReference>
<gene>
    <name evidence="7" type="ORF">Pan265_22950</name>
</gene>
<evidence type="ECO:0000256" key="1">
    <source>
        <dbReference type="ARBA" id="ARBA00005709"/>
    </source>
</evidence>
<dbReference type="InterPro" id="IPR001492">
    <property type="entry name" value="Flagellin"/>
</dbReference>
<keyword evidence="7" id="KW-0966">Cell projection</keyword>
<name>A0A518BZN1_9BACT</name>
<keyword evidence="8" id="KW-1185">Reference proteome</keyword>
<comment type="subcellular location">
    <subcellularLocation>
        <location evidence="4">Secreted</location>
    </subcellularLocation>
    <subcellularLocation>
        <location evidence="4">Bacterial flagellum</location>
    </subcellularLocation>
</comment>
<dbReference type="EMBL" id="CP036280">
    <property type="protein sequence ID" value="QDU72430.1"/>
    <property type="molecule type" value="Genomic_DNA"/>
</dbReference>
<dbReference type="Pfam" id="PF00669">
    <property type="entry name" value="Flagellin_N"/>
    <property type="match status" value="1"/>
</dbReference>
<dbReference type="Gene3D" id="3.30.70.2120">
    <property type="match status" value="1"/>
</dbReference>